<gene>
    <name evidence="2" type="ORF">ESA94_15315</name>
</gene>
<organism evidence="2 3">
    <name type="scientific">Lacibacter luteus</name>
    <dbReference type="NCBI Taxonomy" id="2508719"/>
    <lineage>
        <taxon>Bacteria</taxon>
        <taxon>Pseudomonadati</taxon>
        <taxon>Bacteroidota</taxon>
        <taxon>Chitinophagia</taxon>
        <taxon>Chitinophagales</taxon>
        <taxon>Chitinophagaceae</taxon>
        <taxon>Lacibacter</taxon>
    </lineage>
</organism>
<dbReference type="RefSeq" id="WP_129131814.1">
    <property type="nucleotide sequence ID" value="NZ_SDHW01000005.1"/>
</dbReference>
<keyword evidence="1" id="KW-0472">Membrane</keyword>
<evidence type="ECO:0000313" key="3">
    <source>
        <dbReference type="Proteomes" id="UP000290204"/>
    </source>
</evidence>
<keyword evidence="3" id="KW-1185">Reference proteome</keyword>
<feature type="transmembrane region" description="Helical" evidence="1">
    <location>
        <begin position="138"/>
        <end position="159"/>
    </location>
</feature>
<dbReference type="OrthoDB" id="645896at2"/>
<sequence length="343" mass="37316">MNDSNLQQTLLNAEVPPPQSVWEKIAVTLDEQDADEPLRNQLLAMETEAPADAWLQIEPALNDLTLQQKLLSTEETVPPFIWNAIEAELSADSFDTEIAEALQQAEVTPPVSNWNAIEQQLQENEPAKVISINNNTKILRIAVAAVITGVIAFGGYRMLNSNSTEKESIAVVTDAAVKNAAAATTDSSNSDSNMIAATDEETADTEVVRRAAIKERIRQKSSLKDAVAYVEVPDHNLQNTVAYQGIHHKTTDAAASTTGFSENQYYMVLNDNGELVRVSKKINNLKCAVSNGSTQVDAATALQSKECNEQIKKWREKMAFAAAISASAGDIDLSELVNSTEQQ</sequence>
<keyword evidence="1" id="KW-1133">Transmembrane helix</keyword>
<name>A0A4V1M785_9BACT</name>
<dbReference type="EMBL" id="SDHW01000005">
    <property type="protein sequence ID" value="RXK58758.1"/>
    <property type="molecule type" value="Genomic_DNA"/>
</dbReference>
<dbReference type="Proteomes" id="UP000290204">
    <property type="component" value="Unassembled WGS sequence"/>
</dbReference>
<comment type="caution">
    <text evidence="2">The sequence shown here is derived from an EMBL/GenBank/DDBJ whole genome shotgun (WGS) entry which is preliminary data.</text>
</comment>
<accession>A0A4V1M785</accession>
<proteinExistence type="predicted"/>
<protein>
    <submittedName>
        <fullName evidence="2">Uncharacterized protein</fullName>
    </submittedName>
</protein>
<evidence type="ECO:0000313" key="2">
    <source>
        <dbReference type="EMBL" id="RXK58758.1"/>
    </source>
</evidence>
<reference evidence="2 3" key="1">
    <citation type="submission" date="2019-01" db="EMBL/GenBank/DDBJ databases">
        <title>Lacibacter sp. strain TTM-7.</title>
        <authorList>
            <person name="Chen W.-M."/>
        </authorList>
    </citation>
    <scope>NUCLEOTIDE SEQUENCE [LARGE SCALE GENOMIC DNA]</scope>
    <source>
        <strain evidence="2 3">TTM-7</strain>
    </source>
</reference>
<evidence type="ECO:0000256" key="1">
    <source>
        <dbReference type="SAM" id="Phobius"/>
    </source>
</evidence>
<dbReference type="AlphaFoldDB" id="A0A4V1M785"/>
<keyword evidence="1" id="KW-0812">Transmembrane</keyword>